<dbReference type="CDD" id="cd00190">
    <property type="entry name" value="Tryp_SPc"/>
    <property type="match status" value="1"/>
</dbReference>
<dbReference type="PROSITE" id="PS50240">
    <property type="entry name" value="TRYPSIN_DOM"/>
    <property type="match status" value="1"/>
</dbReference>
<keyword evidence="2" id="KW-1015">Disulfide bond</keyword>
<dbReference type="Gene3D" id="2.40.10.10">
    <property type="entry name" value="Trypsin-like serine proteases"/>
    <property type="match status" value="1"/>
</dbReference>
<comment type="caution">
    <text evidence="5">The sequence shown here is derived from an EMBL/GenBank/DDBJ whole genome shotgun (WGS) entry which is preliminary data.</text>
</comment>
<dbReference type="RefSeq" id="WP_229344323.1">
    <property type="nucleotide sequence ID" value="NZ_JAINUL010000001.1"/>
</dbReference>
<proteinExistence type="inferred from homology"/>
<dbReference type="PANTHER" id="PTHR24276">
    <property type="entry name" value="POLYSERASE-RELATED"/>
    <property type="match status" value="1"/>
</dbReference>
<feature type="domain" description="Peptidase S1" evidence="4">
    <location>
        <begin position="48"/>
        <end position="285"/>
    </location>
</feature>
<sequence length="288" mass="29631">MSVSTPPPGPHRPTARSRTVLRLPARVTAVGAAAVLCLVASATGAQAIVHGKDSTEAYPFMASIPMTLDEGPASLDGVCGGALIAPQWVVTAAHCAQDVGATHPTGTVRIGSAARHSGGTVAKIVQKVVHPGYDGLGEERSTADIALLKLDRPVRQKPVAMADHAPKVGAATRVIGFGTVVDALDPAQWVFPERLQELDTRSIATGECAEINGKSELCTAARTPRAMACSGDSGGPQIQRLAGRWQLVGATSGDGDHAADPHCAGGPGIWTSVPAYKGWITKTIAAHR</sequence>
<protein>
    <submittedName>
        <fullName evidence="5">Serine protease</fullName>
    </submittedName>
</protein>
<keyword evidence="6" id="KW-1185">Reference proteome</keyword>
<dbReference type="SUPFAM" id="SSF50494">
    <property type="entry name" value="Trypsin-like serine proteases"/>
    <property type="match status" value="1"/>
</dbReference>
<dbReference type="InterPro" id="IPR018114">
    <property type="entry name" value="TRYPSIN_HIS"/>
</dbReference>
<dbReference type="PANTHER" id="PTHR24276:SF98">
    <property type="entry name" value="FI18310P1-RELATED"/>
    <property type="match status" value="1"/>
</dbReference>
<dbReference type="InterPro" id="IPR001254">
    <property type="entry name" value="Trypsin_dom"/>
</dbReference>
<evidence type="ECO:0000313" key="6">
    <source>
        <dbReference type="Proteomes" id="UP001520654"/>
    </source>
</evidence>
<feature type="chain" id="PRO_5045954985" evidence="3">
    <location>
        <begin position="48"/>
        <end position="288"/>
    </location>
</feature>
<name>A0ABS8EIA4_9ACTN</name>
<dbReference type="InterPro" id="IPR050430">
    <property type="entry name" value="Peptidase_S1"/>
</dbReference>
<dbReference type="Proteomes" id="UP001520654">
    <property type="component" value="Unassembled WGS sequence"/>
</dbReference>
<reference evidence="5 6" key="1">
    <citation type="submission" date="2021-08" db="EMBL/GenBank/DDBJ databases">
        <title>Genomic Architecture of Streptomyces flavotricini NGL1 and Streptomyces erythrochromogenes HMS4 With Differential Plant Beneficial attributes and laccase production capabilities.</title>
        <authorList>
            <person name="Salwan R."/>
            <person name="Kaur R."/>
            <person name="Sharma V."/>
        </authorList>
    </citation>
    <scope>NUCLEOTIDE SEQUENCE [LARGE SCALE GENOMIC DNA]</scope>
    <source>
        <strain evidence="5 6">NGL1</strain>
    </source>
</reference>
<keyword evidence="3" id="KW-0732">Signal</keyword>
<evidence type="ECO:0000256" key="2">
    <source>
        <dbReference type="ARBA" id="ARBA00023157"/>
    </source>
</evidence>
<evidence type="ECO:0000256" key="3">
    <source>
        <dbReference type="SAM" id="SignalP"/>
    </source>
</evidence>
<dbReference type="InterPro" id="IPR009003">
    <property type="entry name" value="Peptidase_S1_PA"/>
</dbReference>
<dbReference type="Pfam" id="PF00089">
    <property type="entry name" value="Trypsin"/>
    <property type="match status" value="1"/>
</dbReference>
<keyword evidence="5" id="KW-0645">Protease</keyword>
<dbReference type="GO" id="GO:0006508">
    <property type="term" value="P:proteolysis"/>
    <property type="evidence" value="ECO:0007669"/>
    <property type="project" value="UniProtKB-KW"/>
</dbReference>
<dbReference type="PROSITE" id="PS00134">
    <property type="entry name" value="TRYPSIN_HIS"/>
    <property type="match status" value="1"/>
</dbReference>
<dbReference type="GO" id="GO:0008233">
    <property type="term" value="F:peptidase activity"/>
    <property type="evidence" value="ECO:0007669"/>
    <property type="project" value="UniProtKB-KW"/>
</dbReference>
<comment type="similarity">
    <text evidence="1">Belongs to the peptidase S1 family.</text>
</comment>
<evidence type="ECO:0000313" key="5">
    <source>
        <dbReference type="EMBL" id="MCC0100573.1"/>
    </source>
</evidence>
<dbReference type="InterPro" id="IPR043504">
    <property type="entry name" value="Peptidase_S1_PA_chymotrypsin"/>
</dbReference>
<dbReference type="SMART" id="SM00020">
    <property type="entry name" value="Tryp_SPc"/>
    <property type="match status" value="1"/>
</dbReference>
<organism evidence="5 6">
    <name type="scientific">Streptomyces flavotricini</name>
    <dbReference type="NCBI Taxonomy" id="66888"/>
    <lineage>
        <taxon>Bacteria</taxon>
        <taxon>Bacillati</taxon>
        <taxon>Actinomycetota</taxon>
        <taxon>Actinomycetes</taxon>
        <taxon>Kitasatosporales</taxon>
        <taxon>Streptomycetaceae</taxon>
        <taxon>Streptomyces</taxon>
    </lineage>
</organism>
<evidence type="ECO:0000256" key="1">
    <source>
        <dbReference type="ARBA" id="ARBA00007664"/>
    </source>
</evidence>
<gene>
    <name evidence="5" type="ORF">K7B10_38570</name>
</gene>
<dbReference type="PRINTS" id="PR00722">
    <property type="entry name" value="CHYMOTRYPSIN"/>
</dbReference>
<evidence type="ECO:0000259" key="4">
    <source>
        <dbReference type="PROSITE" id="PS50240"/>
    </source>
</evidence>
<accession>A0ABS8EIA4</accession>
<feature type="signal peptide" evidence="3">
    <location>
        <begin position="1"/>
        <end position="47"/>
    </location>
</feature>
<dbReference type="EMBL" id="JAINUL010000001">
    <property type="protein sequence ID" value="MCC0100573.1"/>
    <property type="molecule type" value="Genomic_DNA"/>
</dbReference>
<dbReference type="InterPro" id="IPR001314">
    <property type="entry name" value="Peptidase_S1A"/>
</dbReference>
<keyword evidence="5" id="KW-0378">Hydrolase</keyword>